<organism evidence="2 3">
    <name type="scientific">Peptoniphilus porci</name>
    <dbReference type="NCBI Taxonomy" id="2652280"/>
    <lineage>
        <taxon>Bacteria</taxon>
        <taxon>Bacillati</taxon>
        <taxon>Bacillota</taxon>
        <taxon>Tissierellia</taxon>
        <taxon>Tissierellales</taxon>
        <taxon>Peptoniphilaceae</taxon>
        <taxon>Peptoniphilus</taxon>
    </lineage>
</organism>
<evidence type="ECO:0000256" key="1">
    <source>
        <dbReference type="ARBA" id="ARBA00022723"/>
    </source>
</evidence>
<dbReference type="Pfam" id="PF26233">
    <property type="entry name" value="NicX"/>
    <property type="match status" value="1"/>
</dbReference>
<dbReference type="InterPro" id="IPR058739">
    <property type="entry name" value="NicX"/>
</dbReference>
<accession>A0A1U7M0I7</accession>
<dbReference type="STRING" id="1465756.BIV18_05825"/>
<sequence length="318" mass="34737">MIYDGAKILLTTCSNSKKDEKLLFVTDPTSYEVARALYDAAEGFSRKSLILMEETKMHGDDPNDVVAVAMKEADVIFGATNFSLFHSKARREAVKNGARFVNMADYNLEMLQKGGLFADFIKIGETCTKVAEKLKDKKECIITTEKGTYFTCSIENRAPNPQYGRSLEANTSSSPPDIECATCAVENTANGKIIVDGSIPHPKLGVIKEDITLIVKKGKITKILGGEEAEILKDILEEYNDPNTYNIGEIGIGLNSECKLIGRMLEDEGCAETLHFGAGDNLGFGGIVACPMHLDIIIKKPTMKVDGELILEKGKVIL</sequence>
<dbReference type="Proteomes" id="UP000187166">
    <property type="component" value="Unassembled WGS sequence"/>
</dbReference>
<keyword evidence="1" id="KW-0479">Metal-binding</keyword>
<dbReference type="PANTHER" id="PTHR34448">
    <property type="entry name" value="AMINOPEPTIDASE"/>
    <property type="match status" value="1"/>
</dbReference>
<proteinExistence type="predicted"/>
<gene>
    <name evidence="2" type="ORF">BIV18_05825</name>
</gene>
<reference evidence="2 3" key="1">
    <citation type="journal article" date="2016" name="Appl. Environ. Microbiol.">
        <title>Function and Phylogeny of Bacterial Butyryl Coenzyme A:Acetate Transferases and Their Diversity in the Proximal Colon of Swine.</title>
        <authorList>
            <person name="Trachsel J."/>
            <person name="Bayles D.O."/>
            <person name="Looft T."/>
            <person name="Levine U.Y."/>
            <person name="Allen H.K."/>
        </authorList>
    </citation>
    <scope>NUCLEOTIDE SEQUENCE [LARGE SCALE GENOMIC DNA]</scope>
    <source>
        <strain evidence="2 3">35-6-1</strain>
    </source>
</reference>
<evidence type="ECO:0000313" key="2">
    <source>
        <dbReference type="EMBL" id="OLR65066.1"/>
    </source>
</evidence>
<dbReference type="EMBL" id="MJIH01000001">
    <property type="protein sequence ID" value="OLR65066.1"/>
    <property type="molecule type" value="Genomic_DNA"/>
</dbReference>
<dbReference type="SUPFAM" id="SSF144052">
    <property type="entry name" value="Thermophilic metalloprotease-like"/>
    <property type="match status" value="1"/>
</dbReference>
<name>A0A1U7M0I7_9FIRM</name>
<comment type="caution">
    <text evidence="2">The sequence shown here is derived from an EMBL/GenBank/DDBJ whole genome shotgun (WGS) entry which is preliminary data.</text>
</comment>
<dbReference type="GO" id="GO:0046872">
    <property type="term" value="F:metal ion binding"/>
    <property type="evidence" value="ECO:0007669"/>
    <property type="project" value="UniProtKB-KW"/>
</dbReference>
<dbReference type="PANTHER" id="PTHR34448:SF1">
    <property type="entry name" value="BLL6088 PROTEIN"/>
    <property type="match status" value="1"/>
</dbReference>
<keyword evidence="3" id="KW-1185">Reference proteome</keyword>
<evidence type="ECO:0008006" key="4">
    <source>
        <dbReference type="Google" id="ProtNLM"/>
    </source>
</evidence>
<dbReference type="AlphaFoldDB" id="A0A1U7M0I7"/>
<dbReference type="InterPro" id="IPR052170">
    <property type="entry name" value="M29_Exopeptidase"/>
</dbReference>
<protein>
    <recommendedName>
        <fullName evidence="4">Thermophilic metalloprotease (M29)</fullName>
    </recommendedName>
</protein>
<evidence type="ECO:0000313" key="3">
    <source>
        <dbReference type="Proteomes" id="UP000187166"/>
    </source>
</evidence>